<dbReference type="InterPro" id="IPR050109">
    <property type="entry name" value="HTH-type_TetR-like_transc_reg"/>
</dbReference>
<evidence type="ECO:0000256" key="5">
    <source>
        <dbReference type="PROSITE-ProRule" id="PRU00335"/>
    </source>
</evidence>
<evidence type="ECO:0000313" key="7">
    <source>
        <dbReference type="EMBL" id="OAT67994.1"/>
    </source>
</evidence>
<dbReference type="Gene3D" id="1.10.357.10">
    <property type="entry name" value="Tetracycline Repressor, domain 2"/>
    <property type="match status" value="1"/>
</dbReference>
<evidence type="ECO:0000313" key="8">
    <source>
        <dbReference type="Proteomes" id="UP000186919"/>
    </source>
</evidence>
<dbReference type="PROSITE" id="PS50977">
    <property type="entry name" value="HTH_TETR_2"/>
    <property type="match status" value="1"/>
</dbReference>
<evidence type="ECO:0000256" key="1">
    <source>
        <dbReference type="ARBA" id="ARBA00022491"/>
    </source>
</evidence>
<dbReference type="SUPFAM" id="SSF48498">
    <property type="entry name" value="Tetracyclin repressor-like, C-terminal domain"/>
    <property type="match status" value="1"/>
</dbReference>
<evidence type="ECO:0000259" key="6">
    <source>
        <dbReference type="PROSITE" id="PS50977"/>
    </source>
</evidence>
<dbReference type="GO" id="GO:0003700">
    <property type="term" value="F:DNA-binding transcription factor activity"/>
    <property type="evidence" value="ECO:0007669"/>
    <property type="project" value="TreeGrafter"/>
</dbReference>
<dbReference type="SUPFAM" id="SSF46689">
    <property type="entry name" value="Homeodomain-like"/>
    <property type="match status" value="1"/>
</dbReference>
<gene>
    <name evidence="7" type="ORF">AWB85_08980</name>
</gene>
<dbReference type="InterPro" id="IPR001647">
    <property type="entry name" value="HTH_TetR"/>
</dbReference>
<proteinExistence type="predicted"/>
<dbReference type="Pfam" id="PF00440">
    <property type="entry name" value="TetR_N"/>
    <property type="match status" value="1"/>
</dbReference>
<feature type="DNA-binding region" description="H-T-H motif" evidence="5">
    <location>
        <begin position="27"/>
        <end position="46"/>
    </location>
</feature>
<dbReference type="InterPro" id="IPR009057">
    <property type="entry name" value="Homeodomain-like_sf"/>
</dbReference>
<dbReference type="RefSeq" id="WP_064630836.1">
    <property type="nucleotide sequence ID" value="NZ_LQYE01000027.1"/>
</dbReference>
<dbReference type="AlphaFoldDB" id="A0A179V8C3"/>
<protein>
    <submittedName>
        <fullName evidence="7">TetR family transcriptional regulator</fullName>
    </submittedName>
</protein>
<dbReference type="PRINTS" id="PR00455">
    <property type="entry name" value="HTHTETR"/>
</dbReference>
<keyword evidence="1" id="KW-0678">Repressor</keyword>
<dbReference type="PANTHER" id="PTHR30055">
    <property type="entry name" value="HTH-TYPE TRANSCRIPTIONAL REGULATOR RUTR"/>
    <property type="match status" value="1"/>
</dbReference>
<comment type="caution">
    <text evidence="7">The sequence shown here is derived from an EMBL/GenBank/DDBJ whole genome shotgun (WGS) entry which is preliminary data.</text>
</comment>
<keyword evidence="2" id="KW-0805">Transcription regulation</keyword>
<dbReference type="InterPro" id="IPR036271">
    <property type="entry name" value="Tet_transcr_reg_TetR-rel_C_sf"/>
</dbReference>
<evidence type="ECO:0000256" key="4">
    <source>
        <dbReference type="ARBA" id="ARBA00023163"/>
    </source>
</evidence>
<feature type="domain" description="HTH tetR-type" evidence="6">
    <location>
        <begin position="4"/>
        <end position="64"/>
    </location>
</feature>
<accession>A0A179V8C3</accession>
<dbReference type="GO" id="GO:0000976">
    <property type="term" value="F:transcription cis-regulatory region binding"/>
    <property type="evidence" value="ECO:0007669"/>
    <property type="project" value="TreeGrafter"/>
</dbReference>
<dbReference type="EMBL" id="LQYE01000027">
    <property type="protein sequence ID" value="OAT67994.1"/>
    <property type="molecule type" value="Genomic_DNA"/>
</dbReference>
<evidence type="ECO:0000256" key="2">
    <source>
        <dbReference type="ARBA" id="ARBA00023015"/>
    </source>
</evidence>
<dbReference type="InterPro" id="IPR039538">
    <property type="entry name" value="BetI_C"/>
</dbReference>
<dbReference type="Proteomes" id="UP000186919">
    <property type="component" value="Unassembled WGS sequence"/>
</dbReference>
<keyword evidence="3 5" id="KW-0238">DNA-binding</keyword>
<keyword evidence="4" id="KW-0804">Transcription</keyword>
<dbReference type="PANTHER" id="PTHR30055:SF234">
    <property type="entry name" value="HTH-TYPE TRANSCRIPTIONAL REGULATOR BETI"/>
    <property type="match status" value="1"/>
</dbReference>
<reference evidence="7 8" key="1">
    <citation type="submission" date="2016-01" db="EMBL/GenBank/DDBJ databases">
        <title>Mycobacterium immunogenum strain CD11_6 genome sequencing and assembly.</title>
        <authorList>
            <person name="Kaur G."/>
            <person name="Nair G.R."/>
            <person name="Mayilraj S."/>
        </authorList>
    </citation>
    <scope>NUCLEOTIDE SEQUENCE [LARGE SCALE GENOMIC DNA]</scope>
    <source>
        <strain evidence="7 8">CD11-6</strain>
    </source>
</reference>
<name>A0A179V8C3_9MYCO</name>
<dbReference type="Pfam" id="PF13977">
    <property type="entry name" value="TetR_C_6"/>
    <property type="match status" value="1"/>
</dbReference>
<organism evidence="7 8">
    <name type="scientific">Mycobacteroides immunogenum</name>
    <dbReference type="NCBI Taxonomy" id="83262"/>
    <lineage>
        <taxon>Bacteria</taxon>
        <taxon>Bacillati</taxon>
        <taxon>Actinomycetota</taxon>
        <taxon>Actinomycetes</taxon>
        <taxon>Mycobacteriales</taxon>
        <taxon>Mycobacteriaceae</taxon>
        <taxon>Mycobacteroides</taxon>
    </lineage>
</organism>
<evidence type="ECO:0000256" key="3">
    <source>
        <dbReference type="ARBA" id="ARBA00023125"/>
    </source>
</evidence>
<sequence>MSGVSRQEAILQASAAAIAQNGVRGLRVSDIARVAGVSSGLLYYHFKDRDGLLAAALTYINDQSRVYRQAASGSGISRTQLIEHILGEIQESAAVMESSLVWNELRASAVYEEPIRQPLARTSAEWTRETAGAIRAAQEVGEVPKNVDADSIAIALNALTEGLASRWLSHELTAAQARAHLRATAEILLPADGRDENKPASS</sequence>